<protein>
    <submittedName>
        <fullName evidence="2">Uncharacterized protein</fullName>
    </submittedName>
</protein>
<gene>
    <name evidence="2" type="ORF">B0H15DRAFT_1025875</name>
</gene>
<name>A0AAD6TY60_9AGAR</name>
<evidence type="ECO:0000313" key="2">
    <source>
        <dbReference type="EMBL" id="KAJ7078429.1"/>
    </source>
</evidence>
<dbReference type="Proteomes" id="UP001222325">
    <property type="component" value="Unassembled WGS sequence"/>
</dbReference>
<organism evidence="2 3">
    <name type="scientific">Mycena belliarum</name>
    <dbReference type="NCBI Taxonomy" id="1033014"/>
    <lineage>
        <taxon>Eukaryota</taxon>
        <taxon>Fungi</taxon>
        <taxon>Dikarya</taxon>
        <taxon>Basidiomycota</taxon>
        <taxon>Agaricomycotina</taxon>
        <taxon>Agaricomycetes</taxon>
        <taxon>Agaricomycetidae</taxon>
        <taxon>Agaricales</taxon>
        <taxon>Marasmiineae</taxon>
        <taxon>Mycenaceae</taxon>
        <taxon>Mycena</taxon>
    </lineage>
</organism>
<reference evidence="2" key="1">
    <citation type="submission" date="2023-03" db="EMBL/GenBank/DDBJ databases">
        <title>Massive genome expansion in bonnet fungi (Mycena s.s.) driven by repeated elements and novel gene families across ecological guilds.</title>
        <authorList>
            <consortium name="Lawrence Berkeley National Laboratory"/>
            <person name="Harder C.B."/>
            <person name="Miyauchi S."/>
            <person name="Viragh M."/>
            <person name="Kuo A."/>
            <person name="Thoen E."/>
            <person name="Andreopoulos B."/>
            <person name="Lu D."/>
            <person name="Skrede I."/>
            <person name="Drula E."/>
            <person name="Henrissat B."/>
            <person name="Morin E."/>
            <person name="Kohler A."/>
            <person name="Barry K."/>
            <person name="LaButti K."/>
            <person name="Morin E."/>
            <person name="Salamov A."/>
            <person name="Lipzen A."/>
            <person name="Mereny Z."/>
            <person name="Hegedus B."/>
            <person name="Baldrian P."/>
            <person name="Stursova M."/>
            <person name="Weitz H."/>
            <person name="Taylor A."/>
            <person name="Grigoriev I.V."/>
            <person name="Nagy L.G."/>
            <person name="Martin F."/>
            <person name="Kauserud H."/>
        </authorList>
    </citation>
    <scope>NUCLEOTIDE SEQUENCE</scope>
    <source>
        <strain evidence="2">CBHHK173m</strain>
    </source>
</reference>
<sequence>MYSGTYPVAPQVSLQWSLGMHDAARRRPHGLESTLGPAVYADEPRLAVPRSSPPQNKASAVSEHRTLHKNLMSDSRHTTSKYHHSGNVAPRTHITRVLLRQRREERVPVCRGPPNPDAPHAPDDDAMIPLPFRASQSRVLVSARLGNLCRAAAMKRSPAKQPSPHSKSVSRCAGKRSSVRERGEKENRAPVLW</sequence>
<evidence type="ECO:0000256" key="1">
    <source>
        <dbReference type="SAM" id="MobiDB-lite"/>
    </source>
</evidence>
<evidence type="ECO:0000313" key="3">
    <source>
        <dbReference type="Proteomes" id="UP001222325"/>
    </source>
</evidence>
<feature type="region of interest" description="Disordered" evidence="1">
    <location>
        <begin position="153"/>
        <end position="193"/>
    </location>
</feature>
<proteinExistence type="predicted"/>
<dbReference type="EMBL" id="JARJCN010000066">
    <property type="protein sequence ID" value="KAJ7078429.1"/>
    <property type="molecule type" value="Genomic_DNA"/>
</dbReference>
<feature type="compositionally biased region" description="Basic and acidic residues" evidence="1">
    <location>
        <begin position="178"/>
        <end position="193"/>
    </location>
</feature>
<accession>A0AAD6TY60</accession>
<comment type="caution">
    <text evidence="2">The sequence shown here is derived from an EMBL/GenBank/DDBJ whole genome shotgun (WGS) entry which is preliminary data.</text>
</comment>
<dbReference type="AlphaFoldDB" id="A0AAD6TY60"/>
<keyword evidence="3" id="KW-1185">Reference proteome</keyword>